<evidence type="ECO:0000313" key="3">
    <source>
        <dbReference type="EMBL" id="BBM86210.1"/>
    </source>
</evidence>
<dbReference type="Proteomes" id="UP000326354">
    <property type="component" value="Chromosome"/>
</dbReference>
<feature type="chain" id="PRO_5024870034" evidence="2">
    <location>
        <begin position="20"/>
        <end position="1224"/>
    </location>
</feature>
<dbReference type="KEGG" id="uam:UABAM_04596"/>
<evidence type="ECO:0000256" key="2">
    <source>
        <dbReference type="SAM" id="SignalP"/>
    </source>
</evidence>
<dbReference type="AlphaFoldDB" id="A0A5S9IS84"/>
<keyword evidence="4" id="KW-1185">Reference proteome</keyword>
<organism evidence="3 4">
    <name type="scientific">Uabimicrobium amorphum</name>
    <dbReference type="NCBI Taxonomy" id="2596890"/>
    <lineage>
        <taxon>Bacteria</taxon>
        <taxon>Pseudomonadati</taxon>
        <taxon>Planctomycetota</taxon>
        <taxon>Candidatus Uabimicrobiia</taxon>
        <taxon>Candidatus Uabimicrobiales</taxon>
        <taxon>Candidatus Uabimicrobiaceae</taxon>
        <taxon>Candidatus Uabimicrobium</taxon>
    </lineage>
</organism>
<reference evidence="3 4" key="1">
    <citation type="submission" date="2019-08" db="EMBL/GenBank/DDBJ databases">
        <title>Complete genome sequence of Candidatus Uab amorphum.</title>
        <authorList>
            <person name="Shiratori T."/>
            <person name="Suzuki S."/>
            <person name="Kakizawa Y."/>
            <person name="Ishida K."/>
        </authorList>
    </citation>
    <scope>NUCLEOTIDE SEQUENCE [LARGE SCALE GENOMIC DNA]</scope>
    <source>
        <strain evidence="3 4">SRT547</strain>
    </source>
</reference>
<keyword evidence="2" id="KW-0732">Signal</keyword>
<keyword evidence="1" id="KW-0175">Coiled coil</keyword>
<sequence length="1224" mass="142959">MKYIFILIFLCLVSRTLNAQNGLEESADRMDVDVEGTSMTFTDPLAAMNMKLKILEEKEKIVAEYLDIKQSEVPNNPAAKKIMKTLTEDIEKYSSNGLTEKKDTEINLKFYKHLRQHATNSLKHSYEKRETAEVFRFAGQYIKEWAEDVHTLDGHIPEEVGEALAKRVPWLYITLESAKLGGLVFEKGVEFINFVYGKTTIAGRQTKYDKVNNMVRHYVQKLKKYKKNITPSDIPFIPSKDAQYIISALKEDSKKNRQYIENLIKTQVGKMMSVTVAEHERTRGEIKNVGTLVVRTAQITNTKLDIISERQKVTNQMVLQLLKIKQKEQEDEQRKQTGELMANLRQRIDEYERMQIDNFEKSSYVLGSILNMADDPTLKKLGDRIVKVGKFSTNAVRIHRNAKTYISRYGEVGAAALSLDYAMLAVEIANVLMEKESVDEIVLKQLGIISEQIIQLSESMHRRFDVVDAKLTDIHQSTQRNFALLKKILINQEKILTKLSDIEKEIRSLQDRTTVLMDSFSARGQEEDQNELAKEFGNLSTGKDKFEEKITKIPANKVEYLIEAKEKYRNFLISCESMSLKKSVQSAYQTSQELDSVIDNILKDPQKKIPFKYWNVLIQEAKKKVGYNPDQEKYFDRILFGEYSKIPNIKAWDFGATYAVRAIAMYNNSYPNNQYEEKKDEYYKIFLNPSENEECYRILRVGKALDDFLKNFPSASLITKLLREYVEIYQTIEQQDFNYSKLADRSYLEELYNEENSNFNIDTFITDSIDTLDKPYAKHHPKQTLINEYKKYREQSISDIRQNRWILWQNVHDSNLKITSDYKEDFFSTLHCYELEKGQIRFGGQEDIRSVNIDQKLPQYIKTGIRLGLVHFPRLFFEFGHNSEVPKSLIKEGDRKSYYYSPYRHYYALGFGSSAPFYFMSARRSSFLKPIADSGFYFHRKKRFVDNFNHQINPTIVDAKTTLGEYMVVNNSATVQDEWYAKAEENIILSADKNGFNIPKHKKIILEAGNRIVLKPGFRCLGSLVARTKITTYTGVVAKRLEEHKDRYRIKSKLEELRKLLLDKRWEKGDSKLQQRLEDLDKKRELLRTYFKIFYPTYFQQQNNFLEKNRLINPEVVLQALNSLPGRDDIYYSFYFKNAANRDSLRPQFYKTSSPKVFENLWSNWQQRIDSCQKILEKAAQEKKGDHQVLSGSITSLIFLLNLYPNKELEEDKNHGLLFKQKNG</sequence>
<name>A0A5S9IS84_UABAM</name>
<feature type="signal peptide" evidence="2">
    <location>
        <begin position="1"/>
        <end position="19"/>
    </location>
</feature>
<accession>A0A5S9IS84</accession>
<gene>
    <name evidence="3" type="ORF">UABAM_04596</name>
</gene>
<evidence type="ECO:0000313" key="4">
    <source>
        <dbReference type="Proteomes" id="UP000326354"/>
    </source>
</evidence>
<dbReference type="RefSeq" id="WP_151970277.1">
    <property type="nucleotide sequence ID" value="NZ_AP019860.1"/>
</dbReference>
<feature type="coiled-coil region" evidence="1">
    <location>
        <begin position="327"/>
        <end position="354"/>
    </location>
</feature>
<evidence type="ECO:0000256" key="1">
    <source>
        <dbReference type="SAM" id="Coils"/>
    </source>
</evidence>
<protein>
    <submittedName>
        <fullName evidence="3">Uncharacterized protein</fullName>
    </submittedName>
</protein>
<dbReference type="EMBL" id="AP019860">
    <property type="protein sequence ID" value="BBM86210.1"/>
    <property type="molecule type" value="Genomic_DNA"/>
</dbReference>
<proteinExistence type="predicted"/>